<proteinExistence type="predicted"/>
<protein>
    <submittedName>
        <fullName evidence="2">Uncharacterized protein</fullName>
    </submittedName>
</protein>
<dbReference type="RefSeq" id="WP_252662822.1">
    <property type="nucleotide sequence ID" value="NZ_CP098611.1"/>
</dbReference>
<dbReference type="Proteomes" id="UP001056708">
    <property type="component" value="Chromosome"/>
</dbReference>
<feature type="region of interest" description="Disordered" evidence="1">
    <location>
        <begin position="101"/>
        <end position="126"/>
    </location>
</feature>
<accession>A0ABY5ARL6</accession>
<dbReference type="EMBL" id="CP098611">
    <property type="protein sequence ID" value="USR90798.1"/>
    <property type="molecule type" value="Genomic_DNA"/>
</dbReference>
<keyword evidence="3" id="KW-1185">Reference proteome</keyword>
<feature type="compositionally biased region" description="Acidic residues" evidence="1">
    <location>
        <begin position="41"/>
        <end position="50"/>
    </location>
</feature>
<feature type="compositionally biased region" description="Low complexity" evidence="1">
    <location>
        <begin position="14"/>
        <end position="33"/>
    </location>
</feature>
<evidence type="ECO:0000313" key="3">
    <source>
        <dbReference type="Proteomes" id="UP001056708"/>
    </source>
</evidence>
<organism evidence="2 3">
    <name type="scientific">Phormidium yuhuli AB48</name>
    <dbReference type="NCBI Taxonomy" id="2940671"/>
    <lineage>
        <taxon>Bacteria</taxon>
        <taxon>Bacillati</taxon>
        <taxon>Cyanobacteriota</taxon>
        <taxon>Cyanophyceae</taxon>
        <taxon>Oscillatoriophycideae</taxon>
        <taxon>Oscillatoriales</taxon>
        <taxon>Oscillatoriaceae</taxon>
        <taxon>Phormidium</taxon>
        <taxon>Phormidium yuhuli</taxon>
    </lineage>
</organism>
<sequence length="126" mass="13411">MSEPLETLESSLGVDPVLLTPPDDPSTSPSYLPESPTLTGGDDELSEDFSQDNVPPLQAAERSGDDSFPDEERLAPHTSPLSEDDGLTLEAAMEDEAAVLRSGRGEDFSELAGLDDESSETLHPIL</sequence>
<name>A0ABY5ARL6_9CYAN</name>
<evidence type="ECO:0000256" key="1">
    <source>
        <dbReference type="SAM" id="MobiDB-lite"/>
    </source>
</evidence>
<gene>
    <name evidence="2" type="ORF">NEA10_18560</name>
</gene>
<evidence type="ECO:0000313" key="2">
    <source>
        <dbReference type="EMBL" id="USR90798.1"/>
    </source>
</evidence>
<reference evidence="2" key="1">
    <citation type="submission" date="2022-06" db="EMBL/GenBank/DDBJ databases">
        <title>Genome sequence of Phormidium yuhuli AB48 isolated from an industrial photobioreactor environment.</title>
        <authorList>
            <person name="Qiu Y."/>
            <person name="Noonan A.J.C."/>
            <person name="Dofher K."/>
            <person name="Koch M."/>
            <person name="Kieft B."/>
            <person name="Lin X."/>
            <person name="Ziels R.M."/>
            <person name="Hallam S.J."/>
        </authorList>
    </citation>
    <scope>NUCLEOTIDE SEQUENCE</scope>
    <source>
        <strain evidence="2">AB48</strain>
    </source>
</reference>
<feature type="compositionally biased region" description="Basic and acidic residues" evidence="1">
    <location>
        <begin position="62"/>
        <end position="75"/>
    </location>
</feature>
<feature type="region of interest" description="Disordered" evidence="1">
    <location>
        <begin position="1"/>
        <end position="88"/>
    </location>
</feature>